<evidence type="ECO:0000313" key="1">
    <source>
        <dbReference type="EMBL" id="VFJ94216.1"/>
    </source>
</evidence>
<sequence>MAGTTTTRPPPSGYVPEERHRVQYGPGNRFKILNPRSFLRMEQALQNADIALPTLNHCPLECAPLGPMGLFRMNADGFPVANDLPSRSEARDLVCLKRVFTSSSAHSATKTATKSLLPSLGNWVPAWTVRMTGWVVSGDCVEIQHSRHLQAEAWKRAPKLSMNGSP</sequence>
<dbReference type="EMBL" id="CAADFF010000055">
    <property type="protein sequence ID" value="VFJ94216.1"/>
    <property type="molecule type" value="Genomic_DNA"/>
</dbReference>
<proteinExistence type="predicted"/>
<dbReference type="AlphaFoldDB" id="A0A450UNV3"/>
<reference evidence="1" key="1">
    <citation type="submission" date="2019-02" db="EMBL/GenBank/DDBJ databases">
        <authorList>
            <person name="Gruber-Vodicka R. H."/>
            <person name="Seah K. B. B."/>
        </authorList>
    </citation>
    <scope>NUCLEOTIDE SEQUENCE</scope>
    <source>
        <strain evidence="1">BECK_M7</strain>
    </source>
</reference>
<protein>
    <submittedName>
        <fullName evidence="1">Uncharacterized protein</fullName>
    </submittedName>
</protein>
<gene>
    <name evidence="1" type="ORF">BECKLFY1418B_GA0070995_105512</name>
</gene>
<accession>A0A450UNV3</accession>
<name>A0A450UNV3_9GAMM</name>
<organism evidence="1">
    <name type="scientific">Candidatus Kentrum sp. LFY</name>
    <dbReference type="NCBI Taxonomy" id="2126342"/>
    <lineage>
        <taxon>Bacteria</taxon>
        <taxon>Pseudomonadati</taxon>
        <taxon>Pseudomonadota</taxon>
        <taxon>Gammaproteobacteria</taxon>
        <taxon>Candidatus Kentrum</taxon>
    </lineage>
</organism>